<sequence>MSSLVLWRHARTDHNAEGRLQGSLDIPLEADGRAQAAAAAARIAAHVGDHARVVSSPLARATASADELSSLLGVETVVDGAFTQRPYGVWEGLTWDEIRERWPEDYDRRHRGEEPFIEGWGSSAHVAARVGEGLRRWYDPEVPTVVVSHGSAIQLGVLDLVGLDTSSRAFGKIPHGAWHVLTLSDSGAWHVDAFSQGAD</sequence>
<protein>
    <submittedName>
        <fullName evidence="1">Histidine phosphatase family protein</fullName>
        <ecNumber evidence="1">3.1.3.-</ecNumber>
    </submittedName>
</protein>
<reference evidence="1" key="1">
    <citation type="submission" date="2023-06" db="EMBL/GenBank/DDBJ databases">
        <title>Egi l300058.</title>
        <authorList>
            <person name="Gao L."/>
            <person name="Fang B.-Z."/>
            <person name="Li W.-J."/>
        </authorList>
    </citation>
    <scope>NUCLEOTIDE SEQUENCE</scope>
    <source>
        <strain evidence="1">EGI L300058</strain>
    </source>
</reference>
<dbReference type="InterPro" id="IPR029033">
    <property type="entry name" value="His_PPase_superfam"/>
</dbReference>
<dbReference type="RefSeq" id="WP_301142954.1">
    <property type="nucleotide sequence ID" value="NZ_JAUHQA010000001.1"/>
</dbReference>
<evidence type="ECO:0000313" key="1">
    <source>
        <dbReference type="EMBL" id="MDN4481354.1"/>
    </source>
</evidence>
<dbReference type="EC" id="3.1.3.-" evidence="1"/>
<keyword evidence="2" id="KW-1185">Reference proteome</keyword>
<dbReference type="GO" id="GO:0016787">
    <property type="term" value="F:hydrolase activity"/>
    <property type="evidence" value="ECO:0007669"/>
    <property type="project" value="UniProtKB-KW"/>
</dbReference>
<dbReference type="InterPro" id="IPR050275">
    <property type="entry name" value="PGM_Phosphatase"/>
</dbReference>
<dbReference type="Pfam" id="PF00300">
    <property type="entry name" value="His_Phos_1"/>
    <property type="match status" value="1"/>
</dbReference>
<dbReference type="SUPFAM" id="SSF53254">
    <property type="entry name" value="Phosphoglycerate mutase-like"/>
    <property type="match status" value="1"/>
</dbReference>
<keyword evidence="1" id="KW-0378">Hydrolase</keyword>
<dbReference type="Proteomes" id="UP001172708">
    <property type="component" value="Unassembled WGS sequence"/>
</dbReference>
<name>A0ABT8GJC7_9MICO</name>
<dbReference type="EMBL" id="JAUHQA010000001">
    <property type="protein sequence ID" value="MDN4481354.1"/>
    <property type="molecule type" value="Genomic_DNA"/>
</dbReference>
<dbReference type="SMART" id="SM00855">
    <property type="entry name" value="PGAM"/>
    <property type="match status" value="1"/>
</dbReference>
<proteinExistence type="predicted"/>
<dbReference type="InterPro" id="IPR013078">
    <property type="entry name" value="His_Pase_superF_clade-1"/>
</dbReference>
<dbReference type="PANTHER" id="PTHR48100:SF62">
    <property type="entry name" value="GLUCOSYL-3-PHOSPHOGLYCERATE PHOSPHATASE"/>
    <property type="match status" value="1"/>
</dbReference>
<gene>
    <name evidence="1" type="ORF">QQX02_10500</name>
</gene>
<dbReference type="PANTHER" id="PTHR48100">
    <property type="entry name" value="BROAD-SPECIFICITY PHOSPHATASE YOR283W-RELATED"/>
    <property type="match status" value="1"/>
</dbReference>
<evidence type="ECO:0000313" key="2">
    <source>
        <dbReference type="Proteomes" id="UP001172708"/>
    </source>
</evidence>
<comment type="caution">
    <text evidence="1">The sequence shown here is derived from an EMBL/GenBank/DDBJ whole genome shotgun (WGS) entry which is preliminary data.</text>
</comment>
<dbReference type="Gene3D" id="3.40.50.1240">
    <property type="entry name" value="Phosphoglycerate mutase-like"/>
    <property type="match status" value="1"/>
</dbReference>
<dbReference type="CDD" id="cd07067">
    <property type="entry name" value="HP_PGM_like"/>
    <property type="match status" value="1"/>
</dbReference>
<organism evidence="1 2">
    <name type="scientific">Demequina muriae</name>
    <dbReference type="NCBI Taxonomy" id="3051664"/>
    <lineage>
        <taxon>Bacteria</taxon>
        <taxon>Bacillati</taxon>
        <taxon>Actinomycetota</taxon>
        <taxon>Actinomycetes</taxon>
        <taxon>Micrococcales</taxon>
        <taxon>Demequinaceae</taxon>
        <taxon>Demequina</taxon>
    </lineage>
</organism>
<accession>A0ABT8GJC7</accession>